<dbReference type="InterPro" id="IPR045186">
    <property type="entry name" value="Indole-3-glycerol_P_synth"/>
</dbReference>
<dbReference type="SUPFAM" id="SSF51366">
    <property type="entry name" value="Ribulose-phoshate binding barrel"/>
    <property type="match status" value="2"/>
</dbReference>
<dbReference type="EMBL" id="JAMOKX010000007">
    <property type="protein sequence ID" value="MCL9820048.1"/>
    <property type="molecule type" value="Genomic_DNA"/>
</dbReference>
<keyword evidence="19" id="KW-1185">Reference proteome</keyword>
<keyword evidence="12" id="KW-0456">Lyase</keyword>
<dbReference type="RefSeq" id="WP_250604947.1">
    <property type="nucleotide sequence ID" value="NZ_JAMOKX010000007.1"/>
</dbReference>
<comment type="caution">
    <text evidence="18">The sequence shown here is derived from an EMBL/GenBank/DDBJ whole genome shotgun (WGS) entry which is preliminary data.</text>
</comment>
<dbReference type="InterPro" id="IPR011060">
    <property type="entry name" value="RibuloseP-bd_barrel"/>
</dbReference>
<comment type="pathway">
    <text evidence="4">Amino-acid biosynthesis; L-tryptophan biosynthesis; L-tryptophan from chorismate: step 4/5.</text>
</comment>
<comment type="function">
    <text evidence="14">Bifunctional enzyme that catalyzes two sequential steps of tryptophan biosynthetic pathway. The first reaction is catalyzed by the isomerase, coded by the TrpF domain; the second reaction is catalyzed by the synthase, coded by the TrpC domain.</text>
</comment>
<dbReference type="PROSITE" id="PS00614">
    <property type="entry name" value="IGPS"/>
    <property type="match status" value="1"/>
</dbReference>
<dbReference type="PANTHER" id="PTHR22854">
    <property type="entry name" value="TRYPTOPHAN BIOSYNTHESIS PROTEIN"/>
    <property type="match status" value="1"/>
</dbReference>
<evidence type="ECO:0000313" key="19">
    <source>
        <dbReference type="Proteomes" id="UP001057522"/>
    </source>
</evidence>
<dbReference type="Proteomes" id="UP001057522">
    <property type="component" value="Unassembled WGS sequence"/>
</dbReference>
<dbReference type="Pfam" id="PF00697">
    <property type="entry name" value="PRAI"/>
    <property type="match status" value="1"/>
</dbReference>
<keyword evidence="11 15" id="KW-0413">Isomerase</keyword>
<keyword evidence="13" id="KW-0511">Multifunctional enzyme</keyword>
<organism evidence="18 19">
    <name type="scientific">Helicobacter colisuis</name>
    <dbReference type="NCBI Taxonomy" id="2949739"/>
    <lineage>
        <taxon>Bacteria</taxon>
        <taxon>Pseudomonadati</taxon>
        <taxon>Campylobacterota</taxon>
        <taxon>Epsilonproteobacteria</taxon>
        <taxon>Campylobacterales</taxon>
        <taxon>Helicobacteraceae</taxon>
        <taxon>Helicobacter</taxon>
    </lineage>
</organism>
<dbReference type="HAMAP" id="MF_00135">
    <property type="entry name" value="PRAI"/>
    <property type="match status" value="1"/>
</dbReference>
<evidence type="ECO:0000256" key="2">
    <source>
        <dbReference type="ARBA" id="ARBA00001633"/>
    </source>
</evidence>
<name>A0ABT0TWU5_9HELI</name>
<feature type="domain" description="Indole-3-glycerol phosphate synthase" evidence="16">
    <location>
        <begin position="35"/>
        <end position="253"/>
    </location>
</feature>
<evidence type="ECO:0000256" key="13">
    <source>
        <dbReference type="ARBA" id="ARBA00023268"/>
    </source>
</evidence>
<dbReference type="GO" id="GO:0016853">
    <property type="term" value="F:isomerase activity"/>
    <property type="evidence" value="ECO:0007669"/>
    <property type="project" value="UniProtKB-KW"/>
</dbReference>
<evidence type="ECO:0000256" key="5">
    <source>
        <dbReference type="ARBA" id="ARBA00007902"/>
    </source>
</evidence>
<keyword evidence="10 15" id="KW-0057">Aromatic amino acid biosynthesis</keyword>
<keyword evidence="9 15" id="KW-0822">Tryptophan biosynthesis</keyword>
<comment type="catalytic activity">
    <reaction evidence="2">
        <text>1-(2-carboxyphenylamino)-1-deoxy-D-ribulose 5-phosphate + H(+) = (1S,2R)-1-C-(indol-3-yl)glycerol 3-phosphate + CO2 + H2O</text>
        <dbReference type="Rhea" id="RHEA:23476"/>
        <dbReference type="ChEBI" id="CHEBI:15377"/>
        <dbReference type="ChEBI" id="CHEBI:15378"/>
        <dbReference type="ChEBI" id="CHEBI:16526"/>
        <dbReference type="ChEBI" id="CHEBI:58613"/>
        <dbReference type="ChEBI" id="CHEBI:58866"/>
        <dbReference type="EC" id="4.1.1.48"/>
    </reaction>
</comment>
<evidence type="ECO:0000256" key="1">
    <source>
        <dbReference type="ARBA" id="ARBA00001164"/>
    </source>
</evidence>
<proteinExistence type="inferred from homology"/>
<dbReference type="Pfam" id="PF00218">
    <property type="entry name" value="IGPS"/>
    <property type="match status" value="1"/>
</dbReference>
<evidence type="ECO:0000256" key="4">
    <source>
        <dbReference type="ARBA" id="ARBA00004696"/>
    </source>
</evidence>
<comment type="similarity">
    <text evidence="15">Belongs to the TrpF family.</text>
</comment>
<feature type="domain" description="N-(5'phosphoribosyl) anthranilate isomerase (PRAI)" evidence="17">
    <location>
        <begin position="308"/>
        <end position="491"/>
    </location>
</feature>
<sequence>MIPTILKKILQTKAKYPILKTTRAAKLTPPKFSFPFLIAEIKRASPSAGDIGAINSPKDLAQSYLDGGAGAISVLCEKDFFKGDLEDLKETKLSHENATILRKDFITKLEQIQESYDFGADMVLLIAAIFIGNNNENGGFARLKQLYEESLKLGLTPLIEVHNAKEVDFITPLQATLIGINSRDLHTFTINKIQAYNLLNYIQKTNPQSKIIFESSIECSFDGFVVGNIGFDGILCGSYLVRDSTPAQTLKHLKSAIISGKQSPNGFYRNVFKLLDSKQGFLKICGITSSKDALMCAKALESNLNSPLEKIAALGFILVKDSPRFTNPETIKEIAKSLQAHPKILRIAVVKDDQEMMQIAINLYKEGIIDALQLHGVSQKSFGSIDLKEANFAFYEAWNVEKAEDLGDFISPFVLLDSKSTLGGGSGKNIALSTLKSLQEKTSCYLCVAGGVGISNIQDLRKIGVKMFDVNSSLESTTGKKDQQKISEFLKAFVL</sequence>
<dbReference type="InterPro" id="IPR001240">
    <property type="entry name" value="PRAI_dom"/>
</dbReference>
<evidence type="ECO:0000259" key="17">
    <source>
        <dbReference type="Pfam" id="PF00697"/>
    </source>
</evidence>
<reference evidence="18" key="1">
    <citation type="submission" date="2022-06" db="EMBL/GenBank/DDBJ databases">
        <title>Helicobacter colisuis sp. nov.</title>
        <authorList>
            <person name="Papic B."/>
            <person name="Gruntar I."/>
        </authorList>
    </citation>
    <scope>NUCLEOTIDE SEQUENCE</scope>
    <source>
        <strain evidence="18">11154-15</strain>
    </source>
</reference>
<dbReference type="InterPro" id="IPR013798">
    <property type="entry name" value="Indole-3-glycerol_P_synth_dom"/>
</dbReference>
<gene>
    <name evidence="15" type="primary">trpF</name>
    <name evidence="18" type="ORF">NCR95_07720</name>
</gene>
<dbReference type="InterPro" id="IPR013785">
    <property type="entry name" value="Aldolase_TIM"/>
</dbReference>
<dbReference type="EC" id="5.3.1.24" evidence="15"/>
<dbReference type="InterPro" id="IPR001468">
    <property type="entry name" value="Indole-3-GlycerolPSynthase_CS"/>
</dbReference>
<evidence type="ECO:0000256" key="6">
    <source>
        <dbReference type="ARBA" id="ARBA00009847"/>
    </source>
</evidence>
<dbReference type="PANTHER" id="PTHR22854:SF2">
    <property type="entry name" value="INDOLE-3-GLYCEROL-PHOSPHATE SYNTHASE"/>
    <property type="match status" value="1"/>
</dbReference>
<evidence type="ECO:0000256" key="14">
    <source>
        <dbReference type="ARBA" id="ARBA00025592"/>
    </source>
</evidence>
<evidence type="ECO:0000313" key="18">
    <source>
        <dbReference type="EMBL" id="MCL9820048.1"/>
    </source>
</evidence>
<evidence type="ECO:0000256" key="12">
    <source>
        <dbReference type="ARBA" id="ARBA00023239"/>
    </source>
</evidence>
<dbReference type="Gene3D" id="3.20.20.70">
    <property type="entry name" value="Aldolase class I"/>
    <property type="match status" value="2"/>
</dbReference>
<evidence type="ECO:0000256" key="7">
    <source>
        <dbReference type="ARBA" id="ARBA00022605"/>
    </source>
</evidence>
<comment type="pathway">
    <text evidence="3 15">Amino-acid biosynthesis; L-tryptophan biosynthesis; L-tryptophan from chorismate: step 3/5.</text>
</comment>
<keyword evidence="7 15" id="KW-0028">Amino-acid biosynthesis</keyword>
<evidence type="ECO:0000259" key="16">
    <source>
        <dbReference type="Pfam" id="PF00218"/>
    </source>
</evidence>
<comment type="catalytic activity">
    <reaction evidence="1 15">
        <text>N-(5-phospho-beta-D-ribosyl)anthranilate = 1-(2-carboxyphenylamino)-1-deoxy-D-ribulose 5-phosphate</text>
        <dbReference type="Rhea" id="RHEA:21540"/>
        <dbReference type="ChEBI" id="CHEBI:18277"/>
        <dbReference type="ChEBI" id="CHEBI:58613"/>
        <dbReference type="EC" id="5.3.1.24"/>
    </reaction>
</comment>
<dbReference type="CDD" id="cd00405">
    <property type="entry name" value="PRAI"/>
    <property type="match status" value="1"/>
</dbReference>
<protein>
    <recommendedName>
        <fullName evidence="15">N-(5'-phosphoribosyl)anthranilate isomerase</fullName>
        <shortName evidence="15">PRAI</shortName>
        <ecNumber evidence="15">5.3.1.24</ecNumber>
    </recommendedName>
</protein>
<dbReference type="CDD" id="cd00331">
    <property type="entry name" value="IGPS"/>
    <property type="match status" value="1"/>
</dbReference>
<comment type="similarity">
    <text evidence="5">In the N-terminal section; belongs to the TrpC family.</text>
</comment>
<evidence type="ECO:0000256" key="15">
    <source>
        <dbReference type="HAMAP-Rule" id="MF_00135"/>
    </source>
</evidence>
<evidence type="ECO:0000256" key="11">
    <source>
        <dbReference type="ARBA" id="ARBA00023235"/>
    </source>
</evidence>
<evidence type="ECO:0000256" key="9">
    <source>
        <dbReference type="ARBA" id="ARBA00022822"/>
    </source>
</evidence>
<evidence type="ECO:0000256" key="8">
    <source>
        <dbReference type="ARBA" id="ARBA00022793"/>
    </source>
</evidence>
<evidence type="ECO:0000256" key="10">
    <source>
        <dbReference type="ARBA" id="ARBA00023141"/>
    </source>
</evidence>
<keyword evidence="8" id="KW-0210">Decarboxylase</keyword>
<comment type="similarity">
    <text evidence="6">In the C-terminal section; belongs to the TrpF family.</text>
</comment>
<accession>A0ABT0TWU5</accession>
<evidence type="ECO:0000256" key="3">
    <source>
        <dbReference type="ARBA" id="ARBA00004664"/>
    </source>
</evidence>